<protein>
    <submittedName>
        <fullName evidence="5">Probable transcriptional regulatory protein pdtaR</fullName>
    </submittedName>
</protein>
<dbReference type="AlphaFoldDB" id="A0AAX2KQD7"/>
<evidence type="ECO:0000313" key="5">
    <source>
        <dbReference type="EMBL" id="STP66603.1"/>
    </source>
</evidence>
<dbReference type="Gene3D" id="1.10.10.10">
    <property type="entry name" value="Winged helix-like DNA-binding domain superfamily/Winged helix DNA-binding domain"/>
    <property type="match status" value="1"/>
</dbReference>
<evidence type="ECO:0000256" key="2">
    <source>
        <dbReference type="PROSITE-ProRule" id="PRU00169"/>
    </source>
</evidence>
<keyword evidence="1" id="KW-0902">Two-component regulatory system</keyword>
<dbReference type="Pfam" id="PF03861">
    <property type="entry name" value="ANTAR"/>
    <property type="match status" value="1"/>
</dbReference>
<gene>
    <name evidence="5" type="primary">pdtaR</name>
    <name evidence="5" type="ORF">NCTC13379_02196</name>
</gene>
<comment type="caution">
    <text evidence="5">The sequence shown here is derived from an EMBL/GenBank/DDBJ whole genome shotgun (WGS) entry which is preliminary data.</text>
</comment>
<dbReference type="PROSITE" id="PS50921">
    <property type="entry name" value="ANTAR"/>
    <property type="match status" value="1"/>
</dbReference>
<dbReference type="PIRSF" id="PIRSF036382">
    <property type="entry name" value="RR_antiterm"/>
    <property type="match status" value="1"/>
</dbReference>
<dbReference type="GO" id="GO:0003723">
    <property type="term" value="F:RNA binding"/>
    <property type="evidence" value="ECO:0007669"/>
    <property type="project" value="InterPro"/>
</dbReference>
<accession>A0AAX2KQD7</accession>
<dbReference type="PANTHER" id="PTHR43228:SF6">
    <property type="entry name" value="RESPONSE REGULATOR RECEIVER"/>
    <property type="match status" value="1"/>
</dbReference>
<dbReference type="InterPro" id="IPR008327">
    <property type="entry name" value="Sig_transdc_resp-reg_antiterm"/>
</dbReference>
<dbReference type="InterPro" id="IPR052048">
    <property type="entry name" value="ST_Response_Regulator"/>
</dbReference>
<feature type="modified residue" description="4-aspartylphosphate" evidence="2">
    <location>
        <position position="57"/>
    </location>
</feature>
<feature type="domain" description="ANTAR" evidence="4">
    <location>
        <begin position="128"/>
        <end position="189"/>
    </location>
</feature>
<dbReference type="EMBL" id="UGIX01000001">
    <property type="protein sequence ID" value="STP66603.1"/>
    <property type="molecule type" value="Genomic_DNA"/>
</dbReference>
<name>A0AAX2KQD7_ENTFL</name>
<dbReference type="Proteomes" id="UP000254396">
    <property type="component" value="Unassembled WGS sequence"/>
</dbReference>
<reference evidence="5 6" key="1">
    <citation type="submission" date="2018-06" db="EMBL/GenBank/DDBJ databases">
        <authorList>
            <consortium name="Pathogen Informatics"/>
            <person name="Doyle S."/>
        </authorList>
    </citation>
    <scope>NUCLEOTIDE SEQUENCE [LARGE SCALE GENOMIC DNA]</scope>
    <source>
        <strain evidence="5 6">NCTC13379</strain>
    </source>
</reference>
<evidence type="ECO:0000259" key="3">
    <source>
        <dbReference type="PROSITE" id="PS50110"/>
    </source>
</evidence>
<dbReference type="GO" id="GO:0000160">
    <property type="term" value="P:phosphorelay signal transduction system"/>
    <property type="evidence" value="ECO:0007669"/>
    <property type="project" value="UniProtKB-KW"/>
</dbReference>
<dbReference type="Gene3D" id="3.40.50.2300">
    <property type="match status" value="1"/>
</dbReference>
<evidence type="ECO:0000313" key="6">
    <source>
        <dbReference type="Proteomes" id="UP000254396"/>
    </source>
</evidence>
<dbReference type="SMART" id="SM00448">
    <property type="entry name" value="REC"/>
    <property type="match status" value="1"/>
</dbReference>
<sequence>MKKMDGRIVIVDDEPITRLDIRDIVIEAGYEVVGEAADGFEAIEVCKKTQPDLVLMDIQMPILDGLKAGKKIVQDQLASSIVFLSAYSDVQNTDKAKKLGALGYLVKPLDEKSLIPTIEMSIERGKQTQLLLSQIDKLSLKLEERKIIEKAKGILVKENHISEEEAYQMLRTLSMNKRARMSEIAELIVMDDE</sequence>
<dbReference type="SUPFAM" id="SSF52172">
    <property type="entry name" value="CheY-like"/>
    <property type="match status" value="1"/>
</dbReference>
<dbReference type="PANTHER" id="PTHR43228">
    <property type="entry name" value="TWO-COMPONENT RESPONSE REGULATOR"/>
    <property type="match status" value="1"/>
</dbReference>
<dbReference type="InterPro" id="IPR036388">
    <property type="entry name" value="WH-like_DNA-bd_sf"/>
</dbReference>
<dbReference type="InterPro" id="IPR005561">
    <property type="entry name" value="ANTAR"/>
</dbReference>
<organism evidence="5 6">
    <name type="scientific">Enterococcus faecalis</name>
    <name type="common">Streptococcus faecalis</name>
    <dbReference type="NCBI Taxonomy" id="1351"/>
    <lineage>
        <taxon>Bacteria</taxon>
        <taxon>Bacillati</taxon>
        <taxon>Bacillota</taxon>
        <taxon>Bacilli</taxon>
        <taxon>Lactobacillales</taxon>
        <taxon>Enterococcaceae</taxon>
        <taxon>Enterococcus</taxon>
    </lineage>
</organism>
<proteinExistence type="predicted"/>
<dbReference type="InterPro" id="IPR011006">
    <property type="entry name" value="CheY-like_superfamily"/>
</dbReference>
<dbReference type="Pfam" id="PF00072">
    <property type="entry name" value="Response_reg"/>
    <property type="match status" value="1"/>
</dbReference>
<evidence type="ECO:0000259" key="4">
    <source>
        <dbReference type="PROSITE" id="PS50921"/>
    </source>
</evidence>
<dbReference type="PROSITE" id="PS50110">
    <property type="entry name" value="RESPONSE_REGULATORY"/>
    <property type="match status" value="1"/>
</dbReference>
<evidence type="ECO:0000256" key="1">
    <source>
        <dbReference type="ARBA" id="ARBA00023012"/>
    </source>
</evidence>
<dbReference type="SMART" id="SM01012">
    <property type="entry name" value="ANTAR"/>
    <property type="match status" value="1"/>
</dbReference>
<feature type="domain" description="Response regulatory" evidence="3">
    <location>
        <begin position="7"/>
        <end position="122"/>
    </location>
</feature>
<keyword evidence="2" id="KW-0597">Phosphoprotein</keyword>
<dbReference type="InterPro" id="IPR001789">
    <property type="entry name" value="Sig_transdc_resp-reg_receiver"/>
</dbReference>